<gene>
    <name evidence="2" type="ORF">FOPG_02139</name>
</gene>
<evidence type="ECO:0000313" key="2">
    <source>
        <dbReference type="EMBL" id="EXL86647.1"/>
    </source>
</evidence>
<proteinExistence type="predicted"/>
<dbReference type="AlphaFoldDB" id="X0ICU7"/>
<reference evidence="2" key="2">
    <citation type="submission" date="2012-05" db="EMBL/GenBank/DDBJ databases">
        <title>The Genome Annotation of Fusarium oxysporum PHW808.</title>
        <authorList>
            <consortium name="The Broad Institute Genomics Platform"/>
            <person name="Ma L.-J."/>
            <person name="Corby-Kistler H."/>
            <person name="Broz K."/>
            <person name="Gale L.R."/>
            <person name="Jonkers W."/>
            <person name="O'Donnell K."/>
            <person name="Ploetz R."/>
            <person name="Steinberg C."/>
            <person name="Schwartz D.C."/>
            <person name="VanEtten H."/>
            <person name="Zhou S."/>
            <person name="Young S.K."/>
            <person name="Zeng Q."/>
            <person name="Gargeya S."/>
            <person name="Fitzgerald M."/>
            <person name="Abouelleil A."/>
            <person name="Alvarado L."/>
            <person name="Chapman S.B."/>
            <person name="Gainer-Dewar J."/>
            <person name="Goldberg J."/>
            <person name="Griggs A."/>
            <person name="Gujja S."/>
            <person name="Hansen M."/>
            <person name="Howarth C."/>
            <person name="Imamovic A."/>
            <person name="Ireland A."/>
            <person name="Larimer J."/>
            <person name="McCowan C."/>
            <person name="Murphy C."/>
            <person name="Pearson M."/>
            <person name="Poon T.W."/>
            <person name="Priest M."/>
            <person name="Roberts A."/>
            <person name="Saif S."/>
            <person name="Shea T."/>
            <person name="Sykes S."/>
            <person name="Wortman J."/>
            <person name="Nusbaum C."/>
            <person name="Birren B."/>
        </authorList>
    </citation>
    <scope>NUCLEOTIDE SEQUENCE</scope>
    <source>
        <strain evidence="2">54008</strain>
    </source>
</reference>
<reference evidence="2" key="1">
    <citation type="submission" date="2011-11" db="EMBL/GenBank/DDBJ databases">
        <title>The Genome Sequence of Fusarium oxysporum PHW808.</title>
        <authorList>
            <consortium name="The Broad Institute Genome Sequencing Platform"/>
            <person name="Ma L.-J."/>
            <person name="Gale L.R."/>
            <person name="Schwartz D.C."/>
            <person name="Zhou S."/>
            <person name="Corby-Kistler H."/>
            <person name="Young S.K."/>
            <person name="Zeng Q."/>
            <person name="Gargeya S."/>
            <person name="Fitzgerald M."/>
            <person name="Haas B."/>
            <person name="Abouelleil A."/>
            <person name="Alvarado L."/>
            <person name="Arachchi H.M."/>
            <person name="Berlin A."/>
            <person name="Brown A."/>
            <person name="Chapman S.B."/>
            <person name="Chen Z."/>
            <person name="Dunbar C."/>
            <person name="Freedman E."/>
            <person name="Gearin G."/>
            <person name="Goldberg J."/>
            <person name="Griggs A."/>
            <person name="Gujja S."/>
            <person name="Heiman D."/>
            <person name="Howarth C."/>
            <person name="Larson L."/>
            <person name="Lui A."/>
            <person name="MacDonald P.J.P."/>
            <person name="Montmayeur A."/>
            <person name="Murphy C."/>
            <person name="Neiman D."/>
            <person name="Pearson M."/>
            <person name="Priest M."/>
            <person name="Roberts A."/>
            <person name="Saif S."/>
            <person name="Shea T."/>
            <person name="Shenoy N."/>
            <person name="Sisk P."/>
            <person name="Stolte C."/>
            <person name="Sykes S."/>
            <person name="Wortman J."/>
            <person name="Nusbaum C."/>
            <person name="Birren B."/>
        </authorList>
    </citation>
    <scope>NUCLEOTIDE SEQUENCE [LARGE SCALE GENOMIC DNA]</scope>
    <source>
        <strain evidence="2">54008</strain>
    </source>
</reference>
<feature type="region of interest" description="Disordered" evidence="1">
    <location>
        <begin position="16"/>
        <end position="47"/>
    </location>
</feature>
<accession>X0ICU7</accession>
<dbReference type="Proteomes" id="UP000030676">
    <property type="component" value="Unassembled WGS sequence"/>
</dbReference>
<protein>
    <submittedName>
        <fullName evidence="2">Uncharacterized protein</fullName>
    </submittedName>
</protein>
<name>X0ICU7_FUSOX</name>
<evidence type="ECO:0000256" key="1">
    <source>
        <dbReference type="SAM" id="MobiDB-lite"/>
    </source>
</evidence>
<sequence>MAMRCEARDQELEIKALSWGSSSEQASEDETDRSMIGSVKGVRAVQQ</sequence>
<dbReference type="HOGENOM" id="CLU_3175462_0_0_1"/>
<dbReference type="EMBL" id="JH658806">
    <property type="protein sequence ID" value="EXL86647.1"/>
    <property type="molecule type" value="Genomic_DNA"/>
</dbReference>
<organism evidence="2">
    <name type="scientific">Fusarium oxysporum f. sp. conglutinans race 2 54008</name>
    <dbReference type="NCBI Taxonomy" id="1089457"/>
    <lineage>
        <taxon>Eukaryota</taxon>
        <taxon>Fungi</taxon>
        <taxon>Dikarya</taxon>
        <taxon>Ascomycota</taxon>
        <taxon>Pezizomycotina</taxon>
        <taxon>Sordariomycetes</taxon>
        <taxon>Hypocreomycetidae</taxon>
        <taxon>Hypocreales</taxon>
        <taxon>Nectriaceae</taxon>
        <taxon>Fusarium</taxon>
        <taxon>Fusarium oxysporum species complex</taxon>
    </lineage>
</organism>